<name>A0A1E4TC66_9ASCO</name>
<protein>
    <submittedName>
        <fullName evidence="1">Uncharacterized protein</fullName>
    </submittedName>
</protein>
<reference evidence="2" key="1">
    <citation type="submission" date="2016-02" db="EMBL/GenBank/DDBJ databases">
        <title>Comparative genomics of biotechnologically important yeasts.</title>
        <authorList>
            <consortium name="DOE Joint Genome Institute"/>
            <person name="Riley R."/>
            <person name="Haridas S."/>
            <person name="Wolfe K.H."/>
            <person name="Lopes M.R."/>
            <person name="Hittinger C.T."/>
            <person name="Goker M."/>
            <person name="Salamov A."/>
            <person name="Wisecaver J."/>
            <person name="Long T.M."/>
            <person name="Aerts A.L."/>
            <person name="Barry K."/>
            <person name="Choi C."/>
            <person name="Clum A."/>
            <person name="Coughlan A.Y."/>
            <person name="Deshpande S."/>
            <person name="Douglass A.P."/>
            <person name="Hanson S.J."/>
            <person name="Klenk H.-P."/>
            <person name="Labutti K."/>
            <person name="Lapidus A."/>
            <person name="Lindquist E."/>
            <person name="Lipzen A."/>
            <person name="Meier-Kolthoff J.P."/>
            <person name="Ohm R.A."/>
            <person name="Otillar R.P."/>
            <person name="Pangilinan J."/>
            <person name="Peng Y."/>
            <person name="Rokas A."/>
            <person name="Rosa C.A."/>
            <person name="Scheuner C."/>
            <person name="Sibirny A.A."/>
            <person name="Slot J.C."/>
            <person name="Stielow J.B."/>
            <person name="Sun H."/>
            <person name="Kurtzman C.P."/>
            <person name="Blackwell M."/>
            <person name="Jeffries T.W."/>
            <person name="Grigoriev I.V."/>
        </authorList>
    </citation>
    <scope>NUCLEOTIDE SEQUENCE [LARGE SCALE GENOMIC DNA]</scope>
    <source>
        <strain evidence="2">NRRL Y-17796</strain>
    </source>
</reference>
<evidence type="ECO:0000313" key="2">
    <source>
        <dbReference type="Proteomes" id="UP000095023"/>
    </source>
</evidence>
<dbReference type="EMBL" id="KV453843">
    <property type="protein sequence ID" value="ODV89355.1"/>
    <property type="molecule type" value="Genomic_DNA"/>
</dbReference>
<organism evidence="1 2">
    <name type="scientific">Tortispora caseinolytica NRRL Y-17796</name>
    <dbReference type="NCBI Taxonomy" id="767744"/>
    <lineage>
        <taxon>Eukaryota</taxon>
        <taxon>Fungi</taxon>
        <taxon>Dikarya</taxon>
        <taxon>Ascomycota</taxon>
        <taxon>Saccharomycotina</taxon>
        <taxon>Trigonopsidomycetes</taxon>
        <taxon>Trigonopsidales</taxon>
        <taxon>Trigonopsidaceae</taxon>
        <taxon>Tortispora</taxon>
    </lineage>
</organism>
<proteinExistence type="predicted"/>
<keyword evidence="2" id="KW-1185">Reference proteome</keyword>
<accession>A0A1E4TC66</accession>
<evidence type="ECO:0000313" key="1">
    <source>
        <dbReference type="EMBL" id="ODV89355.1"/>
    </source>
</evidence>
<dbReference type="AlphaFoldDB" id="A0A1E4TC66"/>
<sequence length="862" mass="97745">MRRPLSILRSSYRRYSQAVEPCGASEAVRSPADGKDAISSPEERKLMFEQRIQKRNYLARVYLHAISLDSRLHPFFQDSGMMQLMQNASSSKEQAMDSFWLNRLRKQRTTLKFAPKLLPFRPFQELFLGINTKVPQIYIYNRSLFDLHSVHDQPPLPVHPAFPIHSDSIMFSSLKAPNYVRRAIAIDIFDAAEKQLKAADTPGDQLNAIRTVLQFCKPFNSTHKTLLSKRCLKYIEELDSPLEWKASDITVFLTALLHRCFWTNQVAAVSAIISTAAIRRFHLNGPEKDPIVLPLNEACSILGLFLQLVADSSNLQQNYTIKKIIKTVKKFHKQRKETSLISYIASSYSNALLTVGSVSDALAVSHVANVAGYSLTPKALTRITMKYLTDIRLLKVRLTKVNGSKKLNVRKFKPVQAYKAGHVPEPSVSNSSQAVELRANALGSLLPLRRFLTSENCSAVVYLAILRSLDHSFPEIDYLTSTALNRIKTFTIRSVASNRALLLYESAVDQYVRRGFLELLASFPEERYNKERIYPSGRLAEAFANDNSLHRALSSILALQKRILALHLLSETAQLRMKMICAKALAKLGASNVLEQLLMDVKLSGSPDAAELREMLVSLRHRNYKKIDVLEYMRNNLYGVEERYLLEHVSMSLGEDIAEQERARFKSELRRGIAYSNFAHLELVTSDIMKNHVRRILRRNINSSISHEYLKTVAQLSNGSDAVLSEWENTVLPIVIDSKSEIKAECAAVVAEALVKDKGGGKATLHRRCNVAVDLAKKYWRWKDLDREMHSTMLMEKLIPHIQDSKSMRVIYEEFMTASISDSDILEMFGDSHPEIREAILSKRRGDDMNKAIEALETTLCV</sequence>
<dbReference type="Proteomes" id="UP000095023">
    <property type="component" value="Unassembled WGS sequence"/>
</dbReference>
<gene>
    <name evidence="1" type="ORF">CANCADRAFT_32644</name>
</gene>